<organism evidence="9 10">
    <name type="scientific">Pseudoduganella buxea</name>
    <dbReference type="NCBI Taxonomy" id="1949069"/>
    <lineage>
        <taxon>Bacteria</taxon>
        <taxon>Pseudomonadati</taxon>
        <taxon>Pseudomonadota</taxon>
        <taxon>Betaproteobacteria</taxon>
        <taxon>Burkholderiales</taxon>
        <taxon>Oxalobacteraceae</taxon>
        <taxon>Telluria group</taxon>
        <taxon>Pseudoduganella</taxon>
    </lineage>
</organism>
<proteinExistence type="predicted"/>
<accession>A0ABQ1L7A4</accession>
<evidence type="ECO:0000259" key="7">
    <source>
        <dbReference type="Pfam" id="PF02687"/>
    </source>
</evidence>
<evidence type="ECO:0000256" key="3">
    <source>
        <dbReference type="ARBA" id="ARBA00022692"/>
    </source>
</evidence>
<dbReference type="Pfam" id="PF12704">
    <property type="entry name" value="MacB_PCD"/>
    <property type="match status" value="1"/>
</dbReference>
<keyword evidence="10" id="KW-1185">Reference proteome</keyword>
<dbReference type="Pfam" id="PF02687">
    <property type="entry name" value="FtsX"/>
    <property type="match status" value="1"/>
</dbReference>
<dbReference type="PANTHER" id="PTHR30572">
    <property type="entry name" value="MEMBRANE COMPONENT OF TRANSPORTER-RELATED"/>
    <property type="match status" value="1"/>
</dbReference>
<dbReference type="Proteomes" id="UP000622638">
    <property type="component" value="Unassembled WGS sequence"/>
</dbReference>
<gene>
    <name evidence="9" type="primary">ybjZ</name>
    <name evidence="9" type="ORF">GCM10011572_46840</name>
</gene>
<name>A0ABQ1L7A4_9BURK</name>
<evidence type="ECO:0000256" key="1">
    <source>
        <dbReference type="ARBA" id="ARBA00004651"/>
    </source>
</evidence>
<evidence type="ECO:0000256" key="5">
    <source>
        <dbReference type="ARBA" id="ARBA00023136"/>
    </source>
</evidence>
<feature type="transmembrane region" description="Helical" evidence="6">
    <location>
        <begin position="314"/>
        <end position="336"/>
    </location>
</feature>
<evidence type="ECO:0000256" key="2">
    <source>
        <dbReference type="ARBA" id="ARBA00022475"/>
    </source>
</evidence>
<sequence length="440" mass="48010">MSGTMFGYYFKLGVRNLRRNPALTALMVLTLAVGVAASIATLTILHVMSGDPMPHKSDKLISVVFNNGPLEGYSPGDKPNDDQVTYRDAVNLLASGQGERRTAMMGLGGSIQAERKDLAPFVVTGGGPTRDFFAMFEIPFLHGQAWSEADDKAGADVIVLTRALSEKLYGADNPVGRRVRYNGFDFLITGVIDTWNPIPRFHRIVGMGAFDEADEFFLPIASAVRHEWSNNGSTNCTSNFGAGYQAFIGSECTWIQFWFELRSAADRPALQGWIDGYAAEQRKLGRMPRKAANHLYNLTEWLEHLKVVGNDNKLSAWLAFGFLLLCLVNTIGLLLAKFSVRSPEVGVRRALGASRKEIFHQFLTETAVIGLAGGVLGLLLAVGALQLIALQSKQLALVARMDWAMLLVTFVVAVSAAMLAGLLPTWRACQVTPALQLKSQ</sequence>
<evidence type="ECO:0000313" key="10">
    <source>
        <dbReference type="Proteomes" id="UP000622638"/>
    </source>
</evidence>
<evidence type="ECO:0000259" key="8">
    <source>
        <dbReference type="Pfam" id="PF12704"/>
    </source>
</evidence>
<reference evidence="10" key="1">
    <citation type="journal article" date="2019" name="Int. J. Syst. Evol. Microbiol.">
        <title>The Global Catalogue of Microorganisms (GCM) 10K type strain sequencing project: providing services to taxonomists for standard genome sequencing and annotation.</title>
        <authorList>
            <consortium name="The Broad Institute Genomics Platform"/>
            <consortium name="The Broad Institute Genome Sequencing Center for Infectious Disease"/>
            <person name="Wu L."/>
            <person name="Ma J."/>
        </authorList>
    </citation>
    <scope>NUCLEOTIDE SEQUENCE [LARGE SCALE GENOMIC DNA]</scope>
    <source>
        <strain evidence="10">CGMCC 1.15931</strain>
    </source>
</reference>
<evidence type="ECO:0000313" key="9">
    <source>
        <dbReference type="EMBL" id="GGC20105.1"/>
    </source>
</evidence>
<protein>
    <submittedName>
        <fullName evidence="9">ABC transporter ATP-binding protein</fullName>
    </submittedName>
</protein>
<feature type="domain" description="MacB-like periplasmic core" evidence="8">
    <location>
        <begin position="24"/>
        <end position="274"/>
    </location>
</feature>
<feature type="transmembrane region" description="Helical" evidence="6">
    <location>
        <begin position="403"/>
        <end position="426"/>
    </location>
</feature>
<dbReference type="InterPro" id="IPR003838">
    <property type="entry name" value="ABC3_permease_C"/>
</dbReference>
<dbReference type="GO" id="GO:0005524">
    <property type="term" value="F:ATP binding"/>
    <property type="evidence" value="ECO:0007669"/>
    <property type="project" value="UniProtKB-KW"/>
</dbReference>
<dbReference type="EMBL" id="BMKG01000027">
    <property type="protein sequence ID" value="GGC20105.1"/>
    <property type="molecule type" value="Genomic_DNA"/>
</dbReference>
<keyword evidence="3 6" id="KW-0812">Transmembrane</keyword>
<dbReference type="InterPro" id="IPR050250">
    <property type="entry name" value="Macrolide_Exporter_MacB"/>
</dbReference>
<evidence type="ECO:0000256" key="6">
    <source>
        <dbReference type="SAM" id="Phobius"/>
    </source>
</evidence>
<feature type="transmembrane region" description="Helical" evidence="6">
    <location>
        <begin position="22"/>
        <end position="47"/>
    </location>
</feature>
<comment type="subcellular location">
    <subcellularLocation>
        <location evidence="1">Cell membrane</location>
        <topology evidence="1">Multi-pass membrane protein</topology>
    </subcellularLocation>
</comment>
<dbReference type="RefSeq" id="WP_308807469.1">
    <property type="nucleotide sequence ID" value="NZ_BMKG01000027.1"/>
</dbReference>
<keyword evidence="5 6" id="KW-0472">Membrane</keyword>
<dbReference type="InterPro" id="IPR025857">
    <property type="entry name" value="MacB_PCD"/>
</dbReference>
<keyword evidence="9" id="KW-0547">Nucleotide-binding</keyword>
<dbReference type="PANTHER" id="PTHR30572:SF18">
    <property type="entry name" value="ABC-TYPE MACROLIDE FAMILY EXPORT SYSTEM PERMEASE COMPONENT 2"/>
    <property type="match status" value="1"/>
</dbReference>
<keyword evidence="2" id="KW-1003">Cell membrane</keyword>
<evidence type="ECO:0000256" key="4">
    <source>
        <dbReference type="ARBA" id="ARBA00022989"/>
    </source>
</evidence>
<feature type="domain" description="ABC3 transporter permease C-terminal" evidence="7">
    <location>
        <begin position="318"/>
        <end position="432"/>
    </location>
</feature>
<keyword evidence="9" id="KW-0067">ATP-binding</keyword>
<keyword evidence="4 6" id="KW-1133">Transmembrane helix</keyword>
<comment type="caution">
    <text evidence="9">The sequence shown here is derived from an EMBL/GenBank/DDBJ whole genome shotgun (WGS) entry which is preliminary data.</text>
</comment>
<feature type="transmembrane region" description="Helical" evidence="6">
    <location>
        <begin position="367"/>
        <end position="391"/>
    </location>
</feature>